<gene>
    <name evidence="7" type="ORF">Ctob_012409</name>
</gene>
<dbReference type="InterPro" id="IPR001597">
    <property type="entry name" value="ArAA_b-elim_lyase/Thr_aldolase"/>
</dbReference>
<keyword evidence="8" id="KW-1185">Reference proteome</keyword>
<keyword evidence="5" id="KW-0732">Signal</keyword>
<evidence type="ECO:0000259" key="6">
    <source>
        <dbReference type="Pfam" id="PF01212"/>
    </source>
</evidence>
<dbReference type="GO" id="GO:0006545">
    <property type="term" value="P:glycine biosynthetic process"/>
    <property type="evidence" value="ECO:0007669"/>
    <property type="project" value="TreeGrafter"/>
</dbReference>
<dbReference type="PANTHER" id="PTHR48097:SF9">
    <property type="entry name" value="L-THREONINE ALDOLASE"/>
    <property type="match status" value="1"/>
</dbReference>
<comment type="similarity">
    <text evidence="2">Belongs to the threonine aldolase family.</text>
</comment>
<feature type="region of interest" description="Disordered" evidence="4">
    <location>
        <begin position="440"/>
        <end position="462"/>
    </location>
</feature>
<keyword evidence="3" id="KW-0663">Pyridoxal phosphate</keyword>
<dbReference type="SUPFAM" id="SSF53383">
    <property type="entry name" value="PLP-dependent transferases"/>
    <property type="match status" value="1"/>
</dbReference>
<dbReference type="Gene3D" id="3.40.640.10">
    <property type="entry name" value="Type I PLP-dependent aspartate aminotransferase-like (Major domain)"/>
    <property type="match status" value="1"/>
</dbReference>
<dbReference type="InterPro" id="IPR015424">
    <property type="entry name" value="PyrdxlP-dep_Trfase"/>
</dbReference>
<feature type="domain" description="Aromatic amino acid beta-eliminating lyase/threonine aldolase" evidence="6">
    <location>
        <begin position="54"/>
        <end position="268"/>
    </location>
</feature>
<evidence type="ECO:0000256" key="1">
    <source>
        <dbReference type="ARBA" id="ARBA00001933"/>
    </source>
</evidence>
<reference evidence="8" key="1">
    <citation type="journal article" date="2015" name="PLoS Genet.">
        <title>Genome Sequence and Transcriptome Analyses of Chrysochromulina tobin: Metabolic Tools for Enhanced Algal Fitness in the Prominent Order Prymnesiales (Haptophyceae).</title>
        <authorList>
            <person name="Hovde B.T."/>
            <person name="Deodato C.R."/>
            <person name="Hunsperger H.M."/>
            <person name="Ryken S.A."/>
            <person name="Yost W."/>
            <person name="Jha R.K."/>
            <person name="Patterson J."/>
            <person name="Monnat R.J. Jr."/>
            <person name="Barlow S.B."/>
            <person name="Starkenburg S.R."/>
            <person name="Cattolico R.A."/>
        </authorList>
    </citation>
    <scope>NUCLEOTIDE SEQUENCE</scope>
    <source>
        <strain evidence="8">CCMP291</strain>
    </source>
</reference>
<evidence type="ECO:0000256" key="2">
    <source>
        <dbReference type="ARBA" id="ARBA00006966"/>
    </source>
</evidence>
<dbReference type="PANTHER" id="PTHR48097">
    <property type="entry name" value="L-THREONINE ALDOLASE-RELATED"/>
    <property type="match status" value="1"/>
</dbReference>
<dbReference type="AlphaFoldDB" id="A0A0M0LR80"/>
<protein>
    <submittedName>
        <fullName evidence="7">Threonine aldolase family protein</fullName>
    </submittedName>
</protein>
<dbReference type="Proteomes" id="UP000037460">
    <property type="component" value="Unassembled WGS sequence"/>
</dbReference>
<comment type="cofactor">
    <cofactor evidence="1">
        <name>pyridoxal 5'-phosphate</name>
        <dbReference type="ChEBI" id="CHEBI:597326"/>
    </cofactor>
</comment>
<dbReference type="InterPro" id="IPR015421">
    <property type="entry name" value="PyrdxlP-dep_Trfase_major"/>
</dbReference>
<evidence type="ECO:0000313" key="7">
    <source>
        <dbReference type="EMBL" id="KOO53412.1"/>
    </source>
</evidence>
<dbReference type="GO" id="GO:0005829">
    <property type="term" value="C:cytosol"/>
    <property type="evidence" value="ECO:0007669"/>
    <property type="project" value="TreeGrafter"/>
</dbReference>
<evidence type="ECO:0000256" key="3">
    <source>
        <dbReference type="ARBA" id="ARBA00022898"/>
    </source>
</evidence>
<feature type="signal peptide" evidence="5">
    <location>
        <begin position="1"/>
        <end position="18"/>
    </location>
</feature>
<organism evidence="7 8">
    <name type="scientific">Chrysochromulina tobinii</name>
    <dbReference type="NCBI Taxonomy" id="1460289"/>
    <lineage>
        <taxon>Eukaryota</taxon>
        <taxon>Haptista</taxon>
        <taxon>Haptophyta</taxon>
        <taxon>Prymnesiophyceae</taxon>
        <taxon>Prymnesiales</taxon>
        <taxon>Chrysochromulinaceae</taxon>
        <taxon>Chrysochromulina</taxon>
    </lineage>
</organism>
<dbReference type="GO" id="GO:0006567">
    <property type="term" value="P:L-threonine catabolic process"/>
    <property type="evidence" value="ECO:0007669"/>
    <property type="project" value="TreeGrafter"/>
</dbReference>
<dbReference type="OrthoDB" id="10261951at2759"/>
<evidence type="ECO:0000256" key="4">
    <source>
        <dbReference type="SAM" id="MobiDB-lite"/>
    </source>
</evidence>
<feature type="chain" id="PRO_5005603559" evidence="5">
    <location>
        <begin position="19"/>
        <end position="462"/>
    </location>
</feature>
<dbReference type="GO" id="GO:0008732">
    <property type="term" value="F:L-allo-threonine aldolase activity"/>
    <property type="evidence" value="ECO:0007669"/>
    <property type="project" value="TreeGrafter"/>
</dbReference>
<accession>A0A0M0LR80</accession>
<evidence type="ECO:0000313" key="8">
    <source>
        <dbReference type="Proteomes" id="UP000037460"/>
    </source>
</evidence>
<sequence>MLHAGTCLLLVLTPSTSGLRILSRAFAPAKASDVLSSLAADAAVIEAGGAGVIDAYGESSGWLKSFEAQIAEALGKERAVFVPTGVAAQNMALAVHAELPFTSSRTQPTPSVLLHRSSHLEMHEERAYATLLGLFPIFAGEVNQLLTATDVERQLLRLGAVGSAPACILVEVPMRELGCATPSWAELLALRALATKYGVPLHLDGARIWEIAPYYAESAGASLPEIIALFDTAYVSFYKGIGAVTGAMLVGSDAFIERTRPWRRRLGANPYTVFPYALSCARGYLMHASSFASRWRKLRDLAPQLRAAAASEGGKLVFVPEVPRCCQCHVFLGAGDSLDVLDAARDAVDAQHGVRVYERLRRADDPLCLTRPSGDANNAAPDWWFEWTLGPAHVELADDVFVDAWRAFFHVLLGGTDSSSLALGMVPARRFVPPSTGSIPLGPSIVPPSASSVTQDGKSRAE</sequence>
<dbReference type="Pfam" id="PF01212">
    <property type="entry name" value="Beta_elim_lyase"/>
    <property type="match status" value="1"/>
</dbReference>
<comment type="caution">
    <text evidence="7">The sequence shown here is derived from an EMBL/GenBank/DDBJ whole genome shotgun (WGS) entry which is preliminary data.</text>
</comment>
<name>A0A0M0LR80_9EUKA</name>
<proteinExistence type="inferred from homology"/>
<dbReference type="EMBL" id="JWZX01000238">
    <property type="protein sequence ID" value="KOO53412.1"/>
    <property type="molecule type" value="Genomic_DNA"/>
</dbReference>
<evidence type="ECO:0000256" key="5">
    <source>
        <dbReference type="SAM" id="SignalP"/>
    </source>
</evidence>